<dbReference type="RefSeq" id="WP_068661589.1">
    <property type="nucleotide sequence ID" value="NZ_LYPB01000032.1"/>
</dbReference>
<evidence type="ECO:0000256" key="6">
    <source>
        <dbReference type="ARBA" id="ARBA00022989"/>
    </source>
</evidence>
<accession>A0A198ATL5</accession>
<protein>
    <submittedName>
        <fullName evidence="9">Uncharacterized protein</fullName>
    </submittedName>
</protein>
<evidence type="ECO:0000256" key="3">
    <source>
        <dbReference type="ARBA" id="ARBA00022448"/>
    </source>
</evidence>
<dbReference type="OrthoDB" id="2957438at2"/>
<feature type="transmembrane region" description="Helical" evidence="8">
    <location>
        <begin position="145"/>
        <end position="164"/>
    </location>
</feature>
<dbReference type="AlphaFoldDB" id="A0A198ATL5"/>
<reference evidence="9 10" key="1">
    <citation type="submission" date="2016-05" db="EMBL/GenBank/DDBJ databases">
        <title>Paenibacillus sp. 1ZS3-15 nov., isolated from the rhizosphere soil.</title>
        <authorList>
            <person name="Zhang X.X."/>
            <person name="Zhang J."/>
        </authorList>
    </citation>
    <scope>NUCLEOTIDE SEQUENCE [LARGE SCALE GENOMIC DNA]</scope>
    <source>
        <strain evidence="9 10">1ZS3-15</strain>
    </source>
</reference>
<dbReference type="GO" id="GO:0016020">
    <property type="term" value="C:membrane"/>
    <property type="evidence" value="ECO:0007669"/>
    <property type="project" value="UniProtKB-SubCell"/>
</dbReference>
<feature type="transmembrane region" description="Helical" evidence="8">
    <location>
        <begin position="6"/>
        <end position="26"/>
    </location>
</feature>
<feature type="transmembrane region" description="Helical" evidence="8">
    <location>
        <begin position="185"/>
        <end position="204"/>
    </location>
</feature>
<feature type="transmembrane region" description="Helical" evidence="8">
    <location>
        <begin position="38"/>
        <end position="60"/>
    </location>
</feature>
<keyword evidence="7 8" id="KW-0472">Membrane</keyword>
<feature type="transmembrane region" description="Helical" evidence="8">
    <location>
        <begin position="266"/>
        <end position="290"/>
    </location>
</feature>
<dbReference type="PANTHER" id="PTHR34975">
    <property type="entry name" value="SPORE GERMINATION PROTEIN A2"/>
    <property type="match status" value="1"/>
</dbReference>
<keyword evidence="4" id="KW-0309">Germination</keyword>
<dbReference type="GO" id="GO:0009847">
    <property type="term" value="P:spore germination"/>
    <property type="evidence" value="ECO:0007669"/>
    <property type="project" value="InterPro"/>
</dbReference>
<comment type="caution">
    <text evidence="9">The sequence shown here is derived from an EMBL/GenBank/DDBJ whole genome shotgun (WGS) entry which is preliminary data.</text>
</comment>
<dbReference type="STRING" id="1850517.A8708_16455"/>
<keyword evidence="5 8" id="KW-0812">Transmembrane</keyword>
<sequence length="359" mass="41874">MNEKLNGFQIFILIHMIQVGVGIFSLPRVAAEYFGYNGWLMLVVIAAIVAFNIYLIWIVWKMGKGASIFTIFESLLPGWVVYPIYTVLALTWSFTASLVAKQYVLIFQVTAFPTANPMIFMFFITVLAYLLSIKGIFVISKASTVFFFLVLWMLLLEGTFYNDLELSRYTHYLFKEGKEYWLGAFNLFGSFLGFELCLMLFPYVQPKTRFFTSVQLANVFSFLVYVSVTLICFGFYSLQQLKLIMFPFIDLLAYVKFPFIERAENLLFSFLLLRVLITIVMYHWSASLCLQQIFKTRKIERITLYMMGSMYVISWIPSVLDEVSKWLYIATYFNIAYTFVLPLSLIGILSIQRWRKQLV</sequence>
<dbReference type="Pfam" id="PF03845">
    <property type="entry name" value="Spore_permease"/>
    <property type="match status" value="1"/>
</dbReference>
<evidence type="ECO:0000256" key="7">
    <source>
        <dbReference type="ARBA" id="ARBA00023136"/>
    </source>
</evidence>
<evidence type="ECO:0000256" key="2">
    <source>
        <dbReference type="ARBA" id="ARBA00007998"/>
    </source>
</evidence>
<organism evidence="9 10">
    <name type="scientific">Paenibacillus oryzisoli</name>
    <dbReference type="NCBI Taxonomy" id="1850517"/>
    <lineage>
        <taxon>Bacteria</taxon>
        <taxon>Bacillati</taxon>
        <taxon>Bacillota</taxon>
        <taxon>Bacilli</taxon>
        <taxon>Bacillales</taxon>
        <taxon>Paenibacillaceae</taxon>
        <taxon>Paenibacillus</taxon>
    </lineage>
</organism>
<dbReference type="PANTHER" id="PTHR34975:SF2">
    <property type="entry name" value="SPORE GERMINATION PROTEIN A2"/>
    <property type="match status" value="1"/>
</dbReference>
<feature type="transmembrane region" description="Helical" evidence="8">
    <location>
        <begin position="302"/>
        <end position="320"/>
    </location>
</feature>
<feature type="transmembrane region" description="Helical" evidence="8">
    <location>
        <begin position="80"/>
        <end position="99"/>
    </location>
</feature>
<gene>
    <name evidence="9" type="ORF">A8708_16455</name>
</gene>
<comment type="subcellular location">
    <subcellularLocation>
        <location evidence="1">Membrane</location>
        <topology evidence="1">Multi-pass membrane protein</topology>
    </subcellularLocation>
</comment>
<feature type="transmembrane region" description="Helical" evidence="8">
    <location>
        <begin position="119"/>
        <end position="139"/>
    </location>
</feature>
<evidence type="ECO:0000313" key="9">
    <source>
        <dbReference type="EMBL" id="OAS24341.1"/>
    </source>
</evidence>
<proteinExistence type="inferred from homology"/>
<keyword evidence="10" id="KW-1185">Reference proteome</keyword>
<evidence type="ECO:0000256" key="1">
    <source>
        <dbReference type="ARBA" id="ARBA00004141"/>
    </source>
</evidence>
<evidence type="ECO:0000256" key="4">
    <source>
        <dbReference type="ARBA" id="ARBA00022544"/>
    </source>
</evidence>
<dbReference type="InterPro" id="IPR004761">
    <property type="entry name" value="Spore_GerAB"/>
</dbReference>
<comment type="similarity">
    <text evidence="2">Belongs to the amino acid-polyamine-organocation (APC) superfamily. Spore germination protein (SGP) (TC 2.A.3.9) family.</text>
</comment>
<dbReference type="EMBL" id="LYPB01000032">
    <property type="protein sequence ID" value="OAS24341.1"/>
    <property type="molecule type" value="Genomic_DNA"/>
</dbReference>
<feature type="transmembrane region" description="Helical" evidence="8">
    <location>
        <begin position="216"/>
        <end position="236"/>
    </location>
</feature>
<feature type="transmembrane region" description="Helical" evidence="8">
    <location>
        <begin position="326"/>
        <end position="351"/>
    </location>
</feature>
<name>A0A198ATL5_9BACL</name>
<evidence type="ECO:0000256" key="8">
    <source>
        <dbReference type="SAM" id="Phobius"/>
    </source>
</evidence>
<dbReference type="Proteomes" id="UP000078454">
    <property type="component" value="Unassembled WGS sequence"/>
</dbReference>
<keyword evidence="3" id="KW-0813">Transport</keyword>
<keyword evidence="6 8" id="KW-1133">Transmembrane helix</keyword>
<evidence type="ECO:0000256" key="5">
    <source>
        <dbReference type="ARBA" id="ARBA00022692"/>
    </source>
</evidence>
<evidence type="ECO:0000313" key="10">
    <source>
        <dbReference type="Proteomes" id="UP000078454"/>
    </source>
</evidence>